<sequence length="350" mass="38034">MYITPSKHTTRLRVFVTLYVMCLFSLVSSQASDLSTRAQQLGLTKTWTFPFPNTTMDNSQDAQSYITADWKKATSQFYGGGDVSFVNDPISSNNASSSQALRVLYGMGSYAPTGTKSNLGSVGGTEFFSQPFGNGSYDSVLLRYDLAFDNSFQWVQGGKLPGVFGGEPGSGCSGGNAASGSNCFSVRLMWRQNGAGEAYAYIPNAKDLCQQQKTVTCNDQYGTSFSRGVINFQQNKWTTMEMYVKINNASASDGVLKVWQDGNVIVNQNQVQFRTSNAIAASSLFFSTFFGGGDPSYATQVDTYTYYKNVEFSVGNQVELSDSGAGSLMSSLFGPLSYLSWSLLAIYFAL</sequence>
<dbReference type="OrthoDB" id="2395160at2759"/>
<dbReference type="STRING" id="90262.A0A1X2IAM5"/>
<evidence type="ECO:0000256" key="1">
    <source>
        <dbReference type="SAM" id="SignalP"/>
    </source>
</evidence>
<accession>A0A1X2IAM5</accession>
<dbReference type="InterPro" id="IPR048958">
    <property type="entry name" value="Polysacc_lyase_14"/>
</dbReference>
<comment type="caution">
    <text evidence="3">The sequence shown here is derived from an EMBL/GenBank/DDBJ whole genome shotgun (WGS) entry which is preliminary data.</text>
</comment>
<dbReference type="EMBL" id="MCGE01000018">
    <property type="protein sequence ID" value="ORZ12839.1"/>
    <property type="molecule type" value="Genomic_DNA"/>
</dbReference>
<protein>
    <recommendedName>
        <fullName evidence="2">Polysaccharide lyase 14 domain-containing protein</fullName>
    </recommendedName>
</protein>
<keyword evidence="1" id="KW-0732">Signal</keyword>
<dbReference type="Pfam" id="PF21294">
    <property type="entry name" value="Polysacc_lyase_14"/>
    <property type="match status" value="1"/>
</dbReference>
<proteinExistence type="predicted"/>
<dbReference type="PANTHER" id="PTHR40124">
    <property type="match status" value="1"/>
</dbReference>
<dbReference type="Proteomes" id="UP000193560">
    <property type="component" value="Unassembled WGS sequence"/>
</dbReference>
<gene>
    <name evidence="3" type="ORF">BCR42DRAFT_420080</name>
</gene>
<dbReference type="AlphaFoldDB" id="A0A1X2IAM5"/>
<feature type="chain" id="PRO_5012778379" description="Polysaccharide lyase 14 domain-containing protein" evidence="1">
    <location>
        <begin position="32"/>
        <end position="350"/>
    </location>
</feature>
<evidence type="ECO:0000259" key="2">
    <source>
        <dbReference type="Pfam" id="PF21294"/>
    </source>
</evidence>
<evidence type="ECO:0000313" key="3">
    <source>
        <dbReference type="EMBL" id="ORZ12839.1"/>
    </source>
</evidence>
<dbReference type="PANTHER" id="PTHR40124:SF1">
    <property type="entry name" value="DISAGGREGATASE RELATED REPEAT PROTEIN"/>
    <property type="match status" value="1"/>
</dbReference>
<feature type="signal peptide" evidence="1">
    <location>
        <begin position="1"/>
        <end position="31"/>
    </location>
</feature>
<reference evidence="3 4" key="1">
    <citation type="submission" date="2016-07" db="EMBL/GenBank/DDBJ databases">
        <title>Pervasive Adenine N6-methylation of Active Genes in Fungi.</title>
        <authorList>
            <consortium name="DOE Joint Genome Institute"/>
            <person name="Mondo S.J."/>
            <person name="Dannebaum R.O."/>
            <person name="Kuo R.C."/>
            <person name="Labutti K."/>
            <person name="Haridas S."/>
            <person name="Kuo A."/>
            <person name="Salamov A."/>
            <person name="Ahrendt S.R."/>
            <person name="Lipzen A."/>
            <person name="Sullivan W."/>
            <person name="Andreopoulos W.B."/>
            <person name="Clum A."/>
            <person name="Lindquist E."/>
            <person name="Daum C."/>
            <person name="Ramamoorthy G.K."/>
            <person name="Gryganskyi A."/>
            <person name="Culley D."/>
            <person name="Magnuson J.K."/>
            <person name="James T.Y."/>
            <person name="O'Malley M.A."/>
            <person name="Stajich J.E."/>
            <person name="Spatafora J.W."/>
            <person name="Visel A."/>
            <person name="Grigoriev I.V."/>
        </authorList>
    </citation>
    <scope>NUCLEOTIDE SEQUENCE [LARGE SCALE GENOMIC DNA]</scope>
    <source>
        <strain evidence="3 4">NRRL 1336</strain>
    </source>
</reference>
<name>A0A1X2IAM5_9FUNG</name>
<feature type="domain" description="Polysaccharide lyase 14" evidence="2">
    <location>
        <begin position="95"/>
        <end position="310"/>
    </location>
</feature>
<organism evidence="3 4">
    <name type="scientific">Absidia repens</name>
    <dbReference type="NCBI Taxonomy" id="90262"/>
    <lineage>
        <taxon>Eukaryota</taxon>
        <taxon>Fungi</taxon>
        <taxon>Fungi incertae sedis</taxon>
        <taxon>Mucoromycota</taxon>
        <taxon>Mucoromycotina</taxon>
        <taxon>Mucoromycetes</taxon>
        <taxon>Mucorales</taxon>
        <taxon>Cunninghamellaceae</taxon>
        <taxon>Absidia</taxon>
    </lineage>
</organism>
<keyword evidence="4" id="KW-1185">Reference proteome</keyword>
<dbReference type="Gene3D" id="2.60.120.200">
    <property type="match status" value="1"/>
</dbReference>
<evidence type="ECO:0000313" key="4">
    <source>
        <dbReference type="Proteomes" id="UP000193560"/>
    </source>
</evidence>